<dbReference type="InParanoid" id="A8PA97"/>
<dbReference type="KEGG" id="cci:CC1G_06129"/>
<dbReference type="RefSeq" id="XP_001839939.2">
    <property type="nucleotide sequence ID" value="XM_001839887.2"/>
</dbReference>
<dbReference type="Proteomes" id="UP000001861">
    <property type="component" value="Unassembled WGS sequence"/>
</dbReference>
<reference evidence="1 2" key="1">
    <citation type="journal article" date="2010" name="Proc. Natl. Acad. Sci. U.S.A.">
        <title>Insights into evolution of multicellular fungi from the assembled chromosomes of the mushroom Coprinopsis cinerea (Coprinus cinereus).</title>
        <authorList>
            <person name="Stajich J.E."/>
            <person name="Wilke S.K."/>
            <person name="Ahren D."/>
            <person name="Au C.H."/>
            <person name="Birren B.W."/>
            <person name="Borodovsky M."/>
            <person name="Burns C."/>
            <person name="Canback B."/>
            <person name="Casselton L.A."/>
            <person name="Cheng C.K."/>
            <person name="Deng J."/>
            <person name="Dietrich F.S."/>
            <person name="Fargo D.C."/>
            <person name="Farman M.L."/>
            <person name="Gathman A.C."/>
            <person name="Goldberg J."/>
            <person name="Guigo R."/>
            <person name="Hoegger P.J."/>
            <person name="Hooker J.B."/>
            <person name="Huggins A."/>
            <person name="James T.Y."/>
            <person name="Kamada T."/>
            <person name="Kilaru S."/>
            <person name="Kodira C."/>
            <person name="Kues U."/>
            <person name="Kupfer D."/>
            <person name="Kwan H.S."/>
            <person name="Lomsadze A."/>
            <person name="Li W."/>
            <person name="Lilly W.W."/>
            <person name="Ma L.J."/>
            <person name="Mackey A.J."/>
            <person name="Manning G."/>
            <person name="Martin F."/>
            <person name="Muraguchi H."/>
            <person name="Natvig D.O."/>
            <person name="Palmerini H."/>
            <person name="Ramesh M.A."/>
            <person name="Rehmeyer C.J."/>
            <person name="Roe B.A."/>
            <person name="Shenoy N."/>
            <person name="Stanke M."/>
            <person name="Ter-Hovhannisyan V."/>
            <person name="Tunlid A."/>
            <person name="Velagapudi R."/>
            <person name="Vision T.J."/>
            <person name="Zeng Q."/>
            <person name="Zolan M.E."/>
            <person name="Pukkila P.J."/>
        </authorList>
    </citation>
    <scope>NUCLEOTIDE SEQUENCE [LARGE SCALE GENOMIC DNA]</scope>
    <source>
        <strain evidence="2">Okayama-7 / 130 / ATCC MYA-4618 / FGSC 9003</strain>
    </source>
</reference>
<gene>
    <name evidence="1" type="ORF">CC1G_06129</name>
</gene>
<protein>
    <recommendedName>
        <fullName evidence="3">F-box domain-containing protein</fullName>
    </recommendedName>
</protein>
<dbReference type="VEuPathDB" id="FungiDB:CC1G_06129"/>
<evidence type="ECO:0000313" key="1">
    <source>
        <dbReference type="EMBL" id="EAU81918.2"/>
    </source>
</evidence>
<keyword evidence="2" id="KW-1185">Reference proteome</keyword>
<evidence type="ECO:0000313" key="2">
    <source>
        <dbReference type="Proteomes" id="UP000001861"/>
    </source>
</evidence>
<organism evidence="1 2">
    <name type="scientific">Coprinopsis cinerea (strain Okayama-7 / 130 / ATCC MYA-4618 / FGSC 9003)</name>
    <name type="common">Inky cap fungus</name>
    <name type="synonym">Hormographiella aspergillata</name>
    <dbReference type="NCBI Taxonomy" id="240176"/>
    <lineage>
        <taxon>Eukaryota</taxon>
        <taxon>Fungi</taxon>
        <taxon>Dikarya</taxon>
        <taxon>Basidiomycota</taxon>
        <taxon>Agaricomycotina</taxon>
        <taxon>Agaricomycetes</taxon>
        <taxon>Agaricomycetidae</taxon>
        <taxon>Agaricales</taxon>
        <taxon>Agaricineae</taxon>
        <taxon>Psathyrellaceae</taxon>
        <taxon>Coprinopsis</taxon>
    </lineage>
</organism>
<name>A8PA97_COPC7</name>
<accession>A8PA97</accession>
<proteinExistence type="predicted"/>
<evidence type="ECO:0008006" key="3">
    <source>
        <dbReference type="Google" id="ProtNLM"/>
    </source>
</evidence>
<dbReference type="OrthoDB" id="3023006at2759"/>
<dbReference type="AlphaFoldDB" id="A8PA97"/>
<dbReference type="GeneID" id="6016562"/>
<dbReference type="EMBL" id="AACS02000002">
    <property type="protein sequence ID" value="EAU81918.2"/>
    <property type="molecule type" value="Genomic_DNA"/>
</dbReference>
<comment type="caution">
    <text evidence="1">The sequence shown here is derived from an EMBL/GenBank/DDBJ whole genome shotgun (WGS) entry which is preliminary data.</text>
</comment>
<dbReference type="HOGENOM" id="CLU_613956_0_0_1"/>
<sequence>MDSIPCTPIAEITLTHICGHWRRVAIECPALWTSFCDRPRGPRAPRARVPLDRLQAYLERSQKQPFDLHLDFGWYATEQGSTLTHHGDMLQMIPPHLHRLRRLSIVLRPSTPIMQLAEHPKNVRPGQQAFVWGHRQMDAEHVCGWYSCTAVHSPRATEPLENNVAHIRLEQREIVDPDEGEDSVINVELTWSVFLHFLQIPTLETLSVYGQMLRAPEWVGHDSDKIVCPNLQHLQYGLAPDPVEHFLPHLVASKLETITLRHLTLFGDGLPVSSVEKTFPSLRILTLACVYGTVEGFRDLVVLTNEVKHLSVALSLSHRVPGWKDSVLEVVSYYDPVDMDWFQAWKGVPIIRLWKKDLDAFVAVHGPQAQLMVIEDTLDGEFLPKHWPPHFTWMENCEDPFLTNLESTELRGRACENLTSSRIESLLILPYSSLIYSKINLPSVRF</sequence>